<dbReference type="PANTHER" id="PTHR43823:SF3">
    <property type="entry name" value="MULTIDRUG EXPORT PROTEIN MEPA"/>
    <property type="match status" value="1"/>
</dbReference>
<feature type="transmembrane region" description="Helical" evidence="11">
    <location>
        <begin position="182"/>
        <end position="205"/>
    </location>
</feature>
<keyword evidence="7 11" id="KW-1133">Transmembrane helix</keyword>
<dbReference type="GO" id="GO:0005886">
    <property type="term" value="C:plasma membrane"/>
    <property type="evidence" value="ECO:0007669"/>
    <property type="project" value="UniProtKB-SubCell"/>
</dbReference>
<evidence type="ECO:0000256" key="3">
    <source>
        <dbReference type="ARBA" id="ARBA00022106"/>
    </source>
</evidence>
<keyword evidence="4" id="KW-0813">Transport</keyword>
<keyword evidence="5" id="KW-1003">Cell membrane</keyword>
<dbReference type="GO" id="GO:0015297">
    <property type="term" value="F:antiporter activity"/>
    <property type="evidence" value="ECO:0007669"/>
    <property type="project" value="InterPro"/>
</dbReference>
<evidence type="ECO:0000256" key="10">
    <source>
        <dbReference type="SAM" id="MobiDB-lite"/>
    </source>
</evidence>
<dbReference type="EMBL" id="CYZU01000052">
    <property type="protein sequence ID" value="CUP04671.1"/>
    <property type="molecule type" value="Genomic_DNA"/>
</dbReference>
<evidence type="ECO:0000256" key="1">
    <source>
        <dbReference type="ARBA" id="ARBA00004651"/>
    </source>
</evidence>
<dbReference type="Proteomes" id="UP000095544">
    <property type="component" value="Unassembled WGS sequence"/>
</dbReference>
<dbReference type="CDD" id="cd13143">
    <property type="entry name" value="MATE_MepA_like"/>
    <property type="match status" value="1"/>
</dbReference>
<keyword evidence="8 11" id="KW-0472">Membrane</keyword>
<dbReference type="GO" id="GO:0046677">
    <property type="term" value="P:response to antibiotic"/>
    <property type="evidence" value="ECO:0007669"/>
    <property type="project" value="UniProtKB-KW"/>
</dbReference>
<feature type="transmembrane region" description="Helical" evidence="11">
    <location>
        <begin position="152"/>
        <end position="170"/>
    </location>
</feature>
<dbReference type="InterPro" id="IPR002528">
    <property type="entry name" value="MATE_fam"/>
</dbReference>
<feature type="transmembrane region" description="Helical" evidence="11">
    <location>
        <begin position="378"/>
        <end position="402"/>
    </location>
</feature>
<evidence type="ECO:0000256" key="2">
    <source>
        <dbReference type="ARBA" id="ARBA00008417"/>
    </source>
</evidence>
<feature type="region of interest" description="Disordered" evidence="10">
    <location>
        <begin position="1"/>
        <end position="21"/>
    </location>
</feature>
<evidence type="ECO:0000256" key="4">
    <source>
        <dbReference type="ARBA" id="ARBA00022448"/>
    </source>
</evidence>
<comment type="subcellular location">
    <subcellularLocation>
        <location evidence="1">Cell membrane</location>
        <topology evidence="1">Multi-pass membrane protein</topology>
    </subcellularLocation>
</comment>
<dbReference type="AlphaFoldDB" id="A0A174K1F7"/>
<evidence type="ECO:0000256" key="6">
    <source>
        <dbReference type="ARBA" id="ARBA00022692"/>
    </source>
</evidence>
<keyword evidence="6 11" id="KW-0812">Transmembrane</keyword>
<feature type="transmembrane region" description="Helical" evidence="11">
    <location>
        <begin position="332"/>
        <end position="358"/>
    </location>
</feature>
<comment type="similarity">
    <text evidence="2">Belongs to the multi antimicrobial extrusion (MATE) (TC 2.A.66.1) family. MepA subfamily.</text>
</comment>
<reference evidence="12 13" key="1">
    <citation type="submission" date="2015-09" db="EMBL/GenBank/DDBJ databases">
        <authorList>
            <consortium name="Pathogen Informatics"/>
        </authorList>
    </citation>
    <scope>NUCLEOTIDE SEQUENCE [LARGE SCALE GENOMIC DNA]</scope>
    <source>
        <strain evidence="12 13">2789STDY5834876</strain>
    </source>
</reference>
<sequence length="472" mass="50470">MEENREIEKADSAGNPGKDERLGSAPLGKLIAEMAVPAVAAQIINVLYNIVDRIYIGHIHGYGDMALTGVGVTFPILMVIAAFSAFAGMGGAPLASIQLGKKNYEGAEKILGNCVGLLLIFSVILTVGFLIFKTPILYAFGASDTTIVYAEQYISIYLIGTIFVQFAVGLNTFISGQGNARIAMFSVLIGAVINIVLDPILIFAAGMGVRGAALATIISQAVSALWVIWFLTSKKSVIRIRRKYIRLNAKTVGSIAALGVSPFIMQSTESLVMITLNSGLQKYGGDLYVGTMSIMSSIMQLIVIPVQGAAQGVQPIMSYNYGAGKLERVRGAFARMVVICLTATVVLAGLAVIKPAIYARLFTSNQELIALTCKVMPVYFLGITVFGIQMACQTTFLALGQAKVSLIIALLRKVILLIPLAIILPKFMGVMGIYRAEPIADFTSVAVSVLLFFLTAKKILRSDEKNDMIGKA</sequence>
<dbReference type="InterPro" id="IPR051327">
    <property type="entry name" value="MATE_MepA_subfamily"/>
</dbReference>
<dbReference type="InterPro" id="IPR045070">
    <property type="entry name" value="MATE_MepA-like"/>
</dbReference>
<evidence type="ECO:0000256" key="5">
    <source>
        <dbReference type="ARBA" id="ARBA00022475"/>
    </source>
</evidence>
<feature type="transmembrane region" description="Helical" evidence="11">
    <location>
        <begin position="211"/>
        <end position="231"/>
    </location>
</feature>
<feature type="transmembrane region" description="Helical" evidence="11">
    <location>
        <begin position="252"/>
        <end position="276"/>
    </location>
</feature>
<evidence type="ECO:0000256" key="9">
    <source>
        <dbReference type="ARBA" id="ARBA00023251"/>
    </source>
</evidence>
<gene>
    <name evidence="12" type="primary">mepA_18</name>
    <name evidence="12" type="ORF">ERS852491_04106</name>
</gene>
<dbReference type="Pfam" id="PF01554">
    <property type="entry name" value="MatE"/>
    <property type="match status" value="2"/>
</dbReference>
<dbReference type="InterPro" id="IPR048279">
    <property type="entry name" value="MdtK-like"/>
</dbReference>
<dbReference type="PANTHER" id="PTHR43823">
    <property type="entry name" value="SPORULATION PROTEIN YKVU"/>
    <property type="match status" value="1"/>
</dbReference>
<dbReference type="STRING" id="39482.ERS852491_04106"/>
<name>A0A174K1F7_9FIRM</name>
<keyword evidence="9" id="KW-0046">Antibiotic resistance</keyword>
<dbReference type="NCBIfam" id="TIGR00797">
    <property type="entry name" value="matE"/>
    <property type="match status" value="1"/>
</dbReference>
<accession>A0A174K1F7</accession>
<evidence type="ECO:0000256" key="7">
    <source>
        <dbReference type="ARBA" id="ARBA00022989"/>
    </source>
</evidence>
<protein>
    <recommendedName>
        <fullName evidence="3">Multidrug export protein MepA</fullName>
    </recommendedName>
</protein>
<evidence type="ECO:0000313" key="13">
    <source>
        <dbReference type="Proteomes" id="UP000095544"/>
    </source>
</evidence>
<feature type="transmembrane region" description="Helical" evidence="11">
    <location>
        <begin position="288"/>
        <end position="311"/>
    </location>
</feature>
<evidence type="ECO:0000313" key="12">
    <source>
        <dbReference type="EMBL" id="CUP04671.1"/>
    </source>
</evidence>
<feature type="transmembrane region" description="Helical" evidence="11">
    <location>
        <begin position="66"/>
        <end position="89"/>
    </location>
</feature>
<evidence type="ECO:0000256" key="11">
    <source>
        <dbReference type="SAM" id="Phobius"/>
    </source>
</evidence>
<organism evidence="12 13">
    <name type="scientific">Faecalicatena contorta</name>
    <dbReference type="NCBI Taxonomy" id="39482"/>
    <lineage>
        <taxon>Bacteria</taxon>
        <taxon>Bacillati</taxon>
        <taxon>Bacillota</taxon>
        <taxon>Clostridia</taxon>
        <taxon>Lachnospirales</taxon>
        <taxon>Lachnospiraceae</taxon>
        <taxon>Faecalicatena</taxon>
    </lineage>
</organism>
<dbReference type="GO" id="GO:0042910">
    <property type="term" value="F:xenobiotic transmembrane transporter activity"/>
    <property type="evidence" value="ECO:0007669"/>
    <property type="project" value="InterPro"/>
</dbReference>
<proteinExistence type="inferred from homology"/>
<evidence type="ECO:0000256" key="8">
    <source>
        <dbReference type="ARBA" id="ARBA00023136"/>
    </source>
</evidence>
<feature type="transmembrane region" description="Helical" evidence="11">
    <location>
        <begin position="110"/>
        <end position="132"/>
    </location>
</feature>
<feature type="transmembrane region" description="Helical" evidence="11">
    <location>
        <begin position="439"/>
        <end position="456"/>
    </location>
</feature>
<dbReference type="PIRSF" id="PIRSF006603">
    <property type="entry name" value="DinF"/>
    <property type="match status" value="1"/>
</dbReference>
<feature type="transmembrane region" description="Helical" evidence="11">
    <location>
        <begin position="30"/>
        <end position="51"/>
    </location>
</feature>